<name>A0AA46I5C3_9FUSO</name>
<dbReference type="Proteomes" id="UP000294678">
    <property type="component" value="Unassembled WGS sequence"/>
</dbReference>
<protein>
    <submittedName>
        <fullName evidence="2">Uncharacterized protein</fullName>
    </submittedName>
</protein>
<organism evidence="2 3">
    <name type="scientific">Hypnocyclicus thermotrophus</name>
    <dbReference type="NCBI Taxonomy" id="1627895"/>
    <lineage>
        <taxon>Bacteria</taxon>
        <taxon>Fusobacteriati</taxon>
        <taxon>Fusobacteriota</taxon>
        <taxon>Fusobacteriia</taxon>
        <taxon>Fusobacteriales</taxon>
        <taxon>Fusobacteriaceae</taxon>
        <taxon>Hypnocyclicus</taxon>
    </lineage>
</organism>
<evidence type="ECO:0000313" key="3">
    <source>
        <dbReference type="Proteomes" id="UP000294678"/>
    </source>
</evidence>
<gene>
    <name evidence="2" type="ORF">EV215_1284</name>
</gene>
<keyword evidence="1" id="KW-0175">Coiled coil</keyword>
<reference evidence="2 3" key="1">
    <citation type="submission" date="2019-03" db="EMBL/GenBank/DDBJ databases">
        <title>Genomic Encyclopedia of Type Strains, Phase IV (KMG-IV): sequencing the most valuable type-strain genomes for metagenomic binning, comparative biology and taxonomic classification.</title>
        <authorList>
            <person name="Goeker M."/>
        </authorList>
    </citation>
    <scope>NUCLEOTIDE SEQUENCE [LARGE SCALE GENOMIC DNA]</scope>
    <source>
        <strain evidence="2 3">DSM 100055</strain>
    </source>
</reference>
<comment type="caution">
    <text evidence="2">The sequence shown here is derived from an EMBL/GenBank/DDBJ whole genome shotgun (WGS) entry which is preliminary data.</text>
</comment>
<dbReference type="EMBL" id="SOBG01000005">
    <property type="protein sequence ID" value="TDT69749.1"/>
    <property type="molecule type" value="Genomic_DNA"/>
</dbReference>
<evidence type="ECO:0000313" key="2">
    <source>
        <dbReference type="EMBL" id="TDT69749.1"/>
    </source>
</evidence>
<keyword evidence="3" id="KW-1185">Reference proteome</keyword>
<dbReference type="RefSeq" id="WP_134113162.1">
    <property type="nucleotide sequence ID" value="NZ_SOBG01000005.1"/>
</dbReference>
<sequence>MDLEELDIIDEYKKLYRLSSEENRELNQKEIDEEYISLLSQKKIEIKKKLEKIELKNLNNEIKIELKELIEEILDIENGNQKLYKEKIGDIKKDIIALHHEKKLKNTYMKTGINKK</sequence>
<dbReference type="AlphaFoldDB" id="A0AA46I5C3"/>
<feature type="coiled-coil region" evidence="1">
    <location>
        <begin position="9"/>
        <end position="86"/>
    </location>
</feature>
<accession>A0AA46I5C3</accession>
<evidence type="ECO:0000256" key="1">
    <source>
        <dbReference type="SAM" id="Coils"/>
    </source>
</evidence>
<proteinExistence type="predicted"/>